<reference evidence="1 2" key="1">
    <citation type="submission" date="2017-10" db="EMBL/GenBank/DDBJ databases">
        <title>The draft genome sequence of Lewinella marina KCTC 32374.</title>
        <authorList>
            <person name="Wang K."/>
        </authorList>
    </citation>
    <scope>NUCLEOTIDE SEQUENCE [LARGE SCALE GENOMIC DNA]</scope>
    <source>
        <strain evidence="1 2">MKG-38</strain>
    </source>
</reference>
<organism evidence="1 2">
    <name type="scientific">Neolewinella marina</name>
    <dbReference type="NCBI Taxonomy" id="438751"/>
    <lineage>
        <taxon>Bacteria</taxon>
        <taxon>Pseudomonadati</taxon>
        <taxon>Bacteroidota</taxon>
        <taxon>Saprospiria</taxon>
        <taxon>Saprospirales</taxon>
        <taxon>Lewinellaceae</taxon>
        <taxon>Neolewinella</taxon>
    </lineage>
</organism>
<protein>
    <recommendedName>
        <fullName evidence="3">DUF1573 domain-containing protein</fullName>
    </recommendedName>
</protein>
<dbReference type="Gene3D" id="2.60.40.10">
    <property type="entry name" value="Immunoglobulins"/>
    <property type="match status" value="1"/>
</dbReference>
<gene>
    <name evidence="1" type="ORF">CGL56_10270</name>
</gene>
<dbReference type="AlphaFoldDB" id="A0A2G0CFU9"/>
<sequence>MLPLLLLLPLMLLPVTPEPIEWLDPATVTLPDTFVGEPVSHTFRFRNLTEAPVVIDNVRVGCGCTATEWQDTAVAPGETGSLTVTFDADVAGAYRKYVKVFFDGQRGGHKLWIEGFVENRP</sequence>
<evidence type="ECO:0008006" key="3">
    <source>
        <dbReference type="Google" id="ProtNLM"/>
    </source>
</evidence>
<dbReference type="InterPro" id="IPR013783">
    <property type="entry name" value="Ig-like_fold"/>
</dbReference>
<dbReference type="PANTHER" id="PTHR37833">
    <property type="entry name" value="LIPOPROTEIN-RELATED"/>
    <property type="match status" value="1"/>
</dbReference>
<keyword evidence="2" id="KW-1185">Reference proteome</keyword>
<dbReference type="OrthoDB" id="826619at2"/>
<dbReference type="Proteomes" id="UP000226437">
    <property type="component" value="Unassembled WGS sequence"/>
</dbReference>
<evidence type="ECO:0000313" key="2">
    <source>
        <dbReference type="Proteomes" id="UP000226437"/>
    </source>
</evidence>
<accession>A0A2G0CFU9</accession>
<name>A0A2G0CFU9_9BACT</name>
<evidence type="ECO:0000313" key="1">
    <source>
        <dbReference type="EMBL" id="PHK98838.1"/>
    </source>
</evidence>
<dbReference type="PANTHER" id="PTHR37833:SF1">
    <property type="entry name" value="SIGNAL PEPTIDE PROTEIN"/>
    <property type="match status" value="1"/>
</dbReference>
<dbReference type="RefSeq" id="WP_099106448.1">
    <property type="nucleotide sequence ID" value="NZ_JAATJF010000001.1"/>
</dbReference>
<comment type="caution">
    <text evidence="1">The sequence shown here is derived from an EMBL/GenBank/DDBJ whole genome shotgun (WGS) entry which is preliminary data.</text>
</comment>
<dbReference type="Pfam" id="PF07610">
    <property type="entry name" value="DUF1573"/>
    <property type="match status" value="1"/>
</dbReference>
<dbReference type="InterPro" id="IPR011467">
    <property type="entry name" value="DUF1573"/>
</dbReference>
<proteinExistence type="predicted"/>
<dbReference type="EMBL" id="PDLO01000003">
    <property type="protein sequence ID" value="PHK98838.1"/>
    <property type="molecule type" value="Genomic_DNA"/>
</dbReference>